<name>A0ACC1LIR1_9FUNG</name>
<accession>A0ACC1LIR1</accession>
<evidence type="ECO:0000313" key="1">
    <source>
        <dbReference type="EMBL" id="KAJ2808428.1"/>
    </source>
</evidence>
<gene>
    <name evidence="1" type="ORF">H4R21_000017</name>
</gene>
<proteinExistence type="predicted"/>
<keyword evidence="2" id="KW-1185">Reference proteome</keyword>
<reference evidence="1" key="1">
    <citation type="submission" date="2022-07" db="EMBL/GenBank/DDBJ databases">
        <title>Phylogenomic reconstructions and comparative analyses of Kickxellomycotina fungi.</title>
        <authorList>
            <person name="Reynolds N.K."/>
            <person name="Stajich J.E."/>
            <person name="Barry K."/>
            <person name="Grigoriev I.V."/>
            <person name="Crous P."/>
            <person name="Smith M.E."/>
        </authorList>
    </citation>
    <scope>NUCLEOTIDE SEQUENCE</scope>
    <source>
        <strain evidence="1">BCRC 34780</strain>
    </source>
</reference>
<comment type="caution">
    <text evidence="1">The sequence shown here is derived from an EMBL/GenBank/DDBJ whole genome shotgun (WGS) entry which is preliminary data.</text>
</comment>
<protein>
    <submittedName>
        <fullName evidence="1">Uncharacterized protein</fullName>
    </submittedName>
</protein>
<dbReference type="Proteomes" id="UP001140087">
    <property type="component" value="Unassembled WGS sequence"/>
</dbReference>
<organism evidence="1 2">
    <name type="scientific">Coemansia helicoidea</name>
    <dbReference type="NCBI Taxonomy" id="1286919"/>
    <lineage>
        <taxon>Eukaryota</taxon>
        <taxon>Fungi</taxon>
        <taxon>Fungi incertae sedis</taxon>
        <taxon>Zoopagomycota</taxon>
        <taxon>Kickxellomycotina</taxon>
        <taxon>Kickxellomycetes</taxon>
        <taxon>Kickxellales</taxon>
        <taxon>Kickxellaceae</taxon>
        <taxon>Coemansia</taxon>
    </lineage>
</organism>
<dbReference type="EMBL" id="JANBUN010000001">
    <property type="protein sequence ID" value="KAJ2808428.1"/>
    <property type="molecule type" value="Genomic_DNA"/>
</dbReference>
<evidence type="ECO:0000313" key="2">
    <source>
        <dbReference type="Proteomes" id="UP001140087"/>
    </source>
</evidence>
<sequence>MSKEHTAVSGALDASGLEFTPVDGIAGTVSEMQASFAGGVLRSMESRKEQLRAMLRGLREEKPALLDALHSDLRKHRGDGEYSEFCPVEYEIGLTLDNMDAWARADSVSLGLQQPVFLLSKAEVRREPLGVVLVMGAWNFPMRLSLMPVVGAIAAGNCVVLKPSDLAPHTAAAMERALTKYMDPAVIRVVQGDAAQGTELLRQRFDHFFYTGGGAVGRLVAHAAAECHAGVTLELGGKSPAIVHADVADLGPVATRIMWSKLSNAGQVCVGADHLIVHRSVKDRLLKLLVEVTHSAYGRSPQTSNAYGRIVNARHWRRLMDALGETRGTPVDVTDDAPDEDDRYIPPTIVDNVQADDALMREELFGPILPVLTYDTLDEAIAMVNARAPPLTLYVFAGSAAAEHVVSHTRSGSAVVNDTMINLASHATPFGGVGPSGVGNYTGRYSFETFSHARYVLKRPLWFPTPAVDSIRMPPFDGPDHSWKLPLVRAMAFPRARALRDSLLGRLATYVPFWRVLAIVPGFVVALIKAQPLVGRKRRREQQ</sequence>